<dbReference type="SUPFAM" id="SSF55073">
    <property type="entry name" value="Nucleotide cyclase"/>
    <property type="match status" value="1"/>
</dbReference>
<feature type="domain" description="PAS" evidence="1">
    <location>
        <begin position="35"/>
        <end position="62"/>
    </location>
</feature>
<dbReference type="PROSITE" id="PS50883">
    <property type="entry name" value="EAL"/>
    <property type="match status" value="1"/>
</dbReference>
<comment type="caution">
    <text evidence="5">The sequence shown here is derived from an EMBL/GenBank/DDBJ whole genome shotgun (WGS) entry which is preliminary data.</text>
</comment>
<dbReference type="Pfam" id="PF00990">
    <property type="entry name" value="GGDEF"/>
    <property type="match status" value="1"/>
</dbReference>
<feature type="domain" description="GGDEF" evidence="4">
    <location>
        <begin position="176"/>
        <end position="308"/>
    </location>
</feature>
<dbReference type="InterPro" id="IPR000160">
    <property type="entry name" value="GGDEF_dom"/>
</dbReference>
<feature type="domain" description="EAL" evidence="3">
    <location>
        <begin position="317"/>
        <end position="570"/>
    </location>
</feature>
<keyword evidence="6" id="KW-1185">Reference proteome</keyword>
<evidence type="ECO:0000259" key="4">
    <source>
        <dbReference type="PROSITE" id="PS50887"/>
    </source>
</evidence>
<dbReference type="SUPFAM" id="SSF141868">
    <property type="entry name" value="EAL domain-like"/>
    <property type="match status" value="1"/>
</dbReference>
<dbReference type="InterPro" id="IPR043128">
    <property type="entry name" value="Rev_trsase/Diguanyl_cyclase"/>
</dbReference>
<dbReference type="InterPro" id="IPR035919">
    <property type="entry name" value="EAL_sf"/>
</dbReference>
<reference evidence="5 6" key="1">
    <citation type="submission" date="2024-09" db="EMBL/GenBank/DDBJ databases">
        <authorList>
            <person name="Sun Q."/>
            <person name="Mori K."/>
        </authorList>
    </citation>
    <scope>NUCLEOTIDE SEQUENCE [LARGE SCALE GENOMIC DNA]</scope>
    <source>
        <strain evidence="5 6">NCAIM B.02301</strain>
    </source>
</reference>
<dbReference type="SMART" id="SM00052">
    <property type="entry name" value="EAL"/>
    <property type="match status" value="1"/>
</dbReference>
<dbReference type="InterPro" id="IPR001633">
    <property type="entry name" value="EAL_dom"/>
</dbReference>
<evidence type="ECO:0000313" key="6">
    <source>
        <dbReference type="Proteomes" id="UP001589833"/>
    </source>
</evidence>
<dbReference type="PROSITE" id="PS50887">
    <property type="entry name" value="GGDEF"/>
    <property type="match status" value="1"/>
</dbReference>
<dbReference type="Proteomes" id="UP001589833">
    <property type="component" value="Unassembled WGS sequence"/>
</dbReference>
<name>A0ABV6NDV0_9BACI</name>
<organism evidence="5 6">
    <name type="scientific">Halalkalibacter alkalisediminis</name>
    <dbReference type="NCBI Taxonomy" id="935616"/>
    <lineage>
        <taxon>Bacteria</taxon>
        <taxon>Bacillati</taxon>
        <taxon>Bacillota</taxon>
        <taxon>Bacilli</taxon>
        <taxon>Bacillales</taxon>
        <taxon>Bacillaceae</taxon>
        <taxon>Halalkalibacter</taxon>
    </lineage>
</organism>
<dbReference type="PROSITE" id="PS50112">
    <property type="entry name" value="PAS"/>
    <property type="match status" value="1"/>
</dbReference>
<dbReference type="PANTHER" id="PTHR44757">
    <property type="entry name" value="DIGUANYLATE CYCLASE DGCP"/>
    <property type="match status" value="1"/>
</dbReference>
<dbReference type="PANTHER" id="PTHR44757:SF2">
    <property type="entry name" value="BIOFILM ARCHITECTURE MAINTENANCE PROTEIN MBAA"/>
    <property type="match status" value="1"/>
</dbReference>
<evidence type="ECO:0000259" key="3">
    <source>
        <dbReference type="PROSITE" id="PS50883"/>
    </source>
</evidence>
<dbReference type="CDD" id="cd01949">
    <property type="entry name" value="GGDEF"/>
    <property type="match status" value="1"/>
</dbReference>
<dbReference type="PROSITE" id="PS50113">
    <property type="entry name" value="PAC"/>
    <property type="match status" value="1"/>
</dbReference>
<dbReference type="CDD" id="cd01948">
    <property type="entry name" value="EAL"/>
    <property type="match status" value="1"/>
</dbReference>
<dbReference type="RefSeq" id="WP_273844958.1">
    <property type="nucleotide sequence ID" value="NZ_JAQQWT010000011.1"/>
</dbReference>
<protein>
    <submittedName>
        <fullName evidence="5">Bifunctional diguanylate cyclase/phosphodiesterase</fullName>
    </submittedName>
</protein>
<dbReference type="InterPro" id="IPR001610">
    <property type="entry name" value="PAC"/>
</dbReference>
<dbReference type="InterPro" id="IPR000700">
    <property type="entry name" value="PAS-assoc_C"/>
</dbReference>
<dbReference type="NCBIfam" id="TIGR00229">
    <property type="entry name" value="sensory_box"/>
    <property type="match status" value="1"/>
</dbReference>
<proteinExistence type="predicted"/>
<dbReference type="SUPFAM" id="SSF55785">
    <property type="entry name" value="PYP-like sensor domain (PAS domain)"/>
    <property type="match status" value="1"/>
</dbReference>
<dbReference type="Gene3D" id="3.30.450.20">
    <property type="entry name" value="PAS domain"/>
    <property type="match status" value="1"/>
</dbReference>
<dbReference type="InterPro" id="IPR035965">
    <property type="entry name" value="PAS-like_dom_sf"/>
</dbReference>
<accession>A0ABV6NDV0</accession>
<evidence type="ECO:0000259" key="1">
    <source>
        <dbReference type="PROSITE" id="PS50112"/>
    </source>
</evidence>
<dbReference type="Pfam" id="PF00563">
    <property type="entry name" value="EAL"/>
    <property type="match status" value="1"/>
</dbReference>
<dbReference type="CDD" id="cd00130">
    <property type="entry name" value="PAS"/>
    <property type="match status" value="1"/>
</dbReference>
<dbReference type="Pfam" id="PF13426">
    <property type="entry name" value="PAS_9"/>
    <property type="match status" value="1"/>
</dbReference>
<evidence type="ECO:0000259" key="2">
    <source>
        <dbReference type="PROSITE" id="PS50113"/>
    </source>
</evidence>
<dbReference type="InterPro" id="IPR029787">
    <property type="entry name" value="Nucleotide_cyclase"/>
</dbReference>
<dbReference type="SMART" id="SM00086">
    <property type="entry name" value="PAC"/>
    <property type="match status" value="1"/>
</dbReference>
<dbReference type="Gene3D" id="3.20.20.450">
    <property type="entry name" value="EAL domain"/>
    <property type="match status" value="1"/>
</dbReference>
<dbReference type="SMART" id="SM00267">
    <property type="entry name" value="GGDEF"/>
    <property type="match status" value="1"/>
</dbReference>
<dbReference type="InterPro" id="IPR052155">
    <property type="entry name" value="Biofilm_reg_signaling"/>
</dbReference>
<dbReference type="NCBIfam" id="TIGR00254">
    <property type="entry name" value="GGDEF"/>
    <property type="match status" value="1"/>
</dbReference>
<sequence>MTEAQNTLREYSSISKELIDTKYALDQSSILAFTDANGIIIFVNDKFCDISKYSRDELIGQSHAIINSGLHSKEFFKEMWTTIKHGLVWKGEIRNQAKDGELYWVDTTIVPFLDSEQKPYQYVSIRTDITTKKQIEEDLLRSKKRYRFLAYHDQLTKLPNSLKLHKTAKYLLKTHPKVAILYLDLDRFKLINETYGHTFGDLLLKEIATRLRDKTIENLLIFRTGGDEFAFIHPYESIEEVQQLAEQIIQEISTPFQLHGKEIYLSSSIGISLYPKDGQSVEELLKQSDIAMFSAKKTAGSRYIFYREQQQDIIVERLKIEYGLRKAIEKDEFELYYQPKVNIQTGEIVGLEALIRWHHPHEGMISPASFIPIAEQVGAIHTVGDWVLRTACLKAKDIHAQGFNLRISVNVSVIQLLQSNFVKHLKDILVEINLPATLLELEITETTAMTHTEHIIEVLRSLQDIGIHIAIDDFGTGYSSLNYLKDLPINTVKIDRAFVKDIHDKPVDLAIIEAIISVSQTLGYSVIAEGVESQDQLTLLKERKCNEIQGYLFSKPLPETALDLFLVEHKEGFFLTNHE</sequence>
<evidence type="ECO:0000313" key="5">
    <source>
        <dbReference type="EMBL" id="MFC0558942.1"/>
    </source>
</evidence>
<dbReference type="EMBL" id="JBHLTR010000007">
    <property type="protein sequence ID" value="MFC0558942.1"/>
    <property type="molecule type" value="Genomic_DNA"/>
</dbReference>
<dbReference type="Gene3D" id="3.30.70.270">
    <property type="match status" value="1"/>
</dbReference>
<gene>
    <name evidence="5" type="ORF">ACFFH4_07735</name>
</gene>
<dbReference type="InterPro" id="IPR000014">
    <property type="entry name" value="PAS"/>
</dbReference>
<feature type="domain" description="PAC" evidence="2">
    <location>
        <begin position="89"/>
        <end position="141"/>
    </location>
</feature>